<keyword evidence="11" id="KW-0411">Iron-sulfur</keyword>
<dbReference type="InterPro" id="IPR004383">
    <property type="entry name" value="rRNA_lsu_MTrfase_RlmN/Cfr"/>
</dbReference>
<dbReference type="InterPro" id="IPR001602">
    <property type="entry name" value="UPF0047_YjbQ-like"/>
</dbReference>
<dbReference type="Pfam" id="PF07690">
    <property type="entry name" value="MFS_1"/>
    <property type="match status" value="1"/>
</dbReference>
<feature type="domain" description="Radical SAM core" evidence="14">
    <location>
        <begin position="190"/>
        <end position="425"/>
    </location>
</feature>
<keyword evidence="7" id="KW-0808">Transferase</keyword>
<dbReference type="PANTHER" id="PTHR30544">
    <property type="entry name" value="23S RRNA METHYLTRANSFERASE"/>
    <property type="match status" value="1"/>
</dbReference>
<evidence type="ECO:0000256" key="7">
    <source>
        <dbReference type="ARBA" id="ARBA00022679"/>
    </source>
</evidence>
<dbReference type="AlphaFoldDB" id="A0A812RG21"/>
<dbReference type="OrthoDB" id="419616at2759"/>
<dbReference type="GO" id="GO:0030488">
    <property type="term" value="P:tRNA methylation"/>
    <property type="evidence" value="ECO:0007669"/>
    <property type="project" value="TreeGrafter"/>
</dbReference>
<protein>
    <submittedName>
        <fullName evidence="15">RlmN protein</fullName>
    </submittedName>
</protein>
<dbReference type="InterPro" id="IPR020846">
    <property type="entry name" value="MFS_dom"/>
</dbReference>
<dbReference type="InterPro" id="IPR040072">
    <property type="entry name" value="Methyltransferase_A"/>
</dbReference>
<dbReference type="GO" id="GO:0070475">
    <property type="term" value="P:rRNA base methylation"/>
    <property type="evidence" value="ECO:0007669"/>
    <property type="project" value="TreeGrafter"/>
</dbReference>
<dbReference type="SUPFAM" id="SSF111038">
    <property type="entry name" value="YjbQ-like"/>
    <property type="match status" value="2"/>
</dbReference>
<dbReference type="GO" id="GO:0022857">
    <property type="term" value="F:transmembrane transporter activity"/>
    <property type="evidence" value="ECO:0007669"/>
    <property type="project" value="InterPro"/>
</dbReference>
<comment type="cofactor">
    <cofactor evidence="1">
        <name>[4Fe-4S] cluster</name>
        <dbReference type="ChEBI" id="CHEBI:49883"/>
    </cofactor>
</comment>
<dbReference type="SUPFAM" id="SSF103473">
    <property type="entry name" value="MFS general substrate transporter"/>
    <property type="match status" value="1"/>
</dbReference>
<accession>A0A812RG21</accession>
<feature type="domain" description="Major facilitator superfamily (MFS) profile" evidence="13">
    <location>
        <begin position="1046"/>
        <end position="1237"/>
    </location>
</feature>
<feature type="region of interest" description="Disordered" evidence="12">
    <location>
        <begin position="1008"/>
        <end position="1031"/>
    </location>
</feature>
<evidence type="ECO:0000256" key="3">
    <source>
        <dbReference type="ARBA" id="ARBA00004496"/>
    </source>
</evidence>
<sequence length="1237" mass="131928">MDSLAFRLPVPASEEFRTRLRATGKQTSSTQKTIYSPCTCSAKLSLSHANGPYLTVSFWQVPMRASLGVSRAVRQKLRSKRSFESIAGSVLDRKCLERAPAAGCKRSIWNHLVRHAEFYSRNQDSWNLALDLGPASDVLEATRHTGCGLASRVLRCDGSVSSGGGKMLISLPSGMQIETAIIVSKTRPGHQLQATICASSQGGCSMACRFCDTGLMGGSRGINLPEWAILEQVLHAEAWLLREGVQKVSNVVFMGMGEPLLNYSNVLEAARMLHVSGHKVTLSTVGVAPQIRKLAGEAPPGLNLALSLHAPTQELREELLPVASKSWKLAEVFSAVRQFEEATGTGVLIEYILIRNKNDGEEQAIALAKVVAEERLRCAGINLIPYNPTSAGASHGYEPPSDFICKRFREKLRGLGAPNVTIRFSTKLGRSWSAACGQLGLARAEKLGVMAVHSYCNGGDVGARWAPVSETPRPGVVNLCIVHPIDGVSFSVNENADPDVRTDHLAAISRLHPPGAGPQSLLFRKSLSLPCASGSFSMGTWQGIYLIDLRSGGGDPVEIEVTYRPSARREEFSVMAAARNATQLETEITKRLPAEAGAVLVHEKHTSASLSVGSGSIEPVMNQVIPEKWHYEFFAHTLEGPDDMTGHLKCSLLGCSATVPVLEGLPLAPVRLNEHRDAGGYGVGHQRRISLDHLRAAGASFDLQVSGTTEIGNELAKRGGELVSVLALDGQGGLLMGSREAVEGFQVPNEAVLARSLDWPALAAKGESQGVGTDWQSRIAKSADRALGTGNLQKVEAMASGSSPSAGKSRNDTIDNQYFLLVLKATSAAISSAGIATLQARQLLITQTAGPLGEDAVVQATSGLATAYSLGSVVEFFLSPLFGKLSDRFGRKPIMLFFMIGPAIMRTLCALVEQPMARIRLLPLLSRIQPFMGMCGTMITDAFTVDAQPAARAQLGASQAFGGIIGNYLSGWWNANVGPRSTYLVSAAVPLLAFGFVSACLPETNRDIKDGKASGEGPSSPTSPKAPLARTGKKSPYATLLLDPECCLLAGALGFYEFLNYAPMNSVAMNFMKMRLNWGPLEAGRFASGHALAGFCGSMLAGKLIQFFGKKLYVSVTNLLTSVAYATWALSTSGPSMIACLVPLAFGTGGNTVLLTRFVERAVQLGLSRGEAMGVMSAVGAIGRMFAPQLFTRLWLRAVAQKGQPRALPLGAPFLSVALIALIQELLYRASLMARPT</sequence>
<dbReference type="SFLD" id="SFLDF00275">
    <property type="entry name" value="adenosine_C2_methyltransferase"/>
    <property type="match status" value="1"/>
</dbReference>
<evidence type="ECO:0000256" key="4">
    <source>
        <dbReference type="ARBA" id="ARBA00022485"/>
    </source>
</evidence>
<comment type="caution">
    <text evidence="15">The sequence shown here is derived from an EMBL/GenBank/DDBJ whole genome shotgun (WGS) entry which is preliminary data.</text>
</comment>
<evidence type="ECO:0000256" key="10">
    <source>
        <dbReference type="ARBA" id="ARBA00023004"/>
    </source>
</evidence>
<evidence type="ECO:0000313" key="15">
    <source>
        <dbReference type="EMBL" id="CAE7437570.1"/>
    </source>
</evidence>
<dbReference type="CDD" id="cd01335">
    <property type="entry name" value="Radical_SAM"/>
    <property type="match status" value="1"/>
</dbReference>
<evidence type="ECO:0000256" key="1">
    <source>
        <dbReference type="ARBA" id="ARBA00001966"/>
    </source>
</evidence>
<dbReference type="InterPro" id="IPR035917">
    <property type="entry name" value="YjbQ-like_sf"/>
</dbReference>
<name>A0A812RG21_9DINO</name>
<comment type="subcellular location">
    <subcellularLocation>
        <location evidence="3">Cytoplasm</location>
    </subcellularLocation>
    <subcellularLocation>
        <location evidence="2">Membrane</location>
        <topology evidence="2">Multi-pass membrane protein</topology>
    </subcellularLocation>
</comment>
<dbReference type="PROSITE" id="PS51918">
    <property type="entry name" value="RADICAL_SAM"/>
    <property type="match status" value="1"/>
</dbReference>
<dbReference type="Proteomes" id="UP000604046">
    <property type="component" value="Unassembled WGS sequence"/>
</dbReference>
<keyword evidence="16" id="KW-1185">Reference proteome</keyword>
<evidence type="ECO:0000256" key="2">
    <source>
        <dbReference type="ARBA" id="ARBA00004141"/>
    </source>
</evidence>
<dbReference type="InterPro" id="IPR013785">
    <property type="entry name" value="Aldolase_TIM"/>
</dbReference>
<evidence type="ECO:0000256" key="6">
    <source>
        <dbReference type="ARBA" id="ARBA00022603"/>
    </source>
</evidence>
<evidence type="ECO:0000313" key="16">
    <source>
        <dbReference type="Proteomes" id="UP000604046"/>
    </source>
</evidence>
<dbReference type="InterPro" id="IPR011701">
    <property type="entry name" value="MFS"/>
</dbReference>
<evidence type="ECO:0000256" key="9">
    <source>
        <dbReference type="ARBA" id="ARBA00022723"/>
    </source>
</evidence>
<keyword evidence="4" id="KW-0004">4Fe-4S</keyword>
<evidence type="ECO:0000256" key="12">
    <source>
        <dbReference type="SAM" id="MobiDB-lite"/>
    </source>
</evidence>
<proteinExistence type="predicted"/>
<dbReference type="SFLD" id="SFLDG01062">
    <property type="entry name" value="methyltransferase_(Class_A)"/>
    <property type="match status" value="1"/>
</dbReference>
<dbReference type="Pfam" id="PF01894">
    <property type="entry name" value="YjbQ"/>
    <property type="match status" value="2"/>
</dbReference>
<dbReference type="GO" id="GO:0016020">
    <property type="term" value="C:membrane"/>
    <property type="evidence" value="ECO:0007669"/>
    <property type="project" value="UniProtKB-SubCell"/>
</dbReference>
<keyword evidence="6" id="KW-0489">Methyltransferase</keyword>
<keyword evidence="8" id="KW-0949">S-adenosyl-L-methionine</keyword>
<keyword evidence="10" id="KW-0408">Iron</keyword>
<dbReference type="Gene3D" id="3.20.20.70">
    <property type="entry name" value="Aldolase class I"/>
    <property type="match status" value="1"/>
</dbReference>
<dbReference type="InterPro" id="IPR007197">
    <property type="entry name" value="rSAM"/>
</dbReference>
<keyword evidence="5" id="KW-0963">Cytoplasm</keyword>
<dbReference type="GO" id="GO:0008173">
    <property type="term" value="F:RNA methyltransferase activity"/>
    <property type="evidence" value="ECO:0007669"/>
    <property type="project" value="InterPro"/>
</dbReference>
<dbReference type="Pfam" id="PF04055">
    <property type="entry name" value="Radical_SAM"/>
    <property type="match status" value="1"/>
</dbReference>
<dbReference type="GO" id="GO:0046872">
    <property type="term" value="F:metal ion binding"/>
    <property type="evidence" value="ECO:0007669"/>
    <property type="project" value="UniProtKB-KW"/>
</dbReference>
<gene>
    <name evidence="15" type="primary">rlmN</name>
    <name evidence="15" type="ORF">SNAT2548_LOCUS23781</name>
</gene>
<dbReference type="SUPFAM" id="SSF102114">
    <property type="entry name" value="Radical SAM enzymes"/>
    <property type="match status" value="1"/>
</dbReference>
<dbReference type="GO" id="GO:0005737">
    <property type="term" value="C:cytoplasm"/>
    <property type="evidence" value="ECO:0007669"/>
    <property type="project" value="UniProtKB-SubCell"/>
</dbReference>
<reference evidence="15" key="1">
    <citation type="submission" date="2021-02" db="EMBL/GenBank/DDBJ databases">
        <authorList>
            <person name="Dougan E. K."/>
            <person name="Rhodes N."/>
            <person name="Thang M."/>
            <person name="Chan C."/>
        </authorList>
    </citation>
    <scope>NUCLEOTIDE SEQUENCE</scope>
</reference>
<dbReference type="InterPro" id="IPR036259">
    <property type="entry name" value="MFS_trans_sf"/>
</dbReference>
<dbReference type="PANTHER" id="PTHR30544:SF8">
    <property type="entry name" value="RADICAL SAM SUPERFAMILY PROTEIN"/>
    <property type="match status" value="1"/>
</dbReference>
<organism evidence="15 16">
    <name type="scientific">Symbiodinium natans</name>
    <dbReference type="NCBI Taxonomy" id="878477"/>
    <lineage>
        <taxon>Eukaryota</taxon>
        <taxon>Sar</taxon>
        <taxon>Alveolata</taxon>
        <taxon>Dinophyceae</taxon>
        <taxon>Suessiales</taxon>
        <taxon>Symbiodiniaceae</taxon>
        <taxon>Symbiodinium</taxon>
    </lineage>
</organism>
<dbReference type="Gene3D" id="2.60.120.460">
    <property type="entry name" value="YjbQ-like"/>
    <property type="match status" value="2"/>
</dbReference>
<dbReference type="SFLD" id="SFLDS00029">
    <property type="entry name" value="Radical_SAM"/>
    <property type="match status" value="1"/>
</dbReference>
<dbReference type="GO" id="GO:0051539">
    <property type="term" value="F:4 iron, 4 sulfur cluster binding"/>
    <property type="evidence" value="ECO:0007669"/>
    <property type="project" value="UniProtKB-KW"/>
</dbReference>
<evidence type="ECO:0000259" key="14">
    <source>
        <dbReference type="PROSITE" id="PS51918"/>
    </source>
</evidence>
<evidence type="ECO:0000256" key="11">
    <source>
        <dbReference type="ARBA" id="ARBA00023014"/>
    </source>
</evidence>
<evidence type="ECO:0000259" key="13">
    <source>
        <dbReference type="PROSITE" id="PS50850"/>
    </source>
</evidence>
<evidence type="ECO:0000256" key="8">
    <source>
        <dbReference type="ARBA" id="ARBA00022691"/>
    </source>
</evidence>
<dbReference type="PROSITE" id="PS50850">
    <property type="entry name" value="MFS"/>
    <property type="match status" value="1"/>
</dbReference>
<evidence type="ECO:0000256" key="5">
    <source>
        <dbReference type="ARBA" id="ARBA00022490"/>
    </source>
</evidence>
<dbReference type="Gene3D" id="1.20.1250.20">
    <property type="entry name" value="MFS general substrate transporter like domains"/>
    <property type="match status" value="1"/>
</dbReference>
<dbReference type="InterPro" id="IPR058240">
    <property type="entry name" value="rSAM_sf"/>
</dbReference>
<dbReference type="EMBL" id="CAJNDS010002334">
    <property type="protein sequence ID" value="CAE7437570.1"/>
    <property type="molecule type" value="Genomic_DNA"/>
</dbReference>
<keyword evidence="9" id="KW-0479">Metal-binding</keyword>